<dbReference type="PROSITE" id="PS00377">
    <property type="entry name" value="ADOMET_SYNTHASE_2"/>
    <property type="match status" value="1"/>
</dbReference>
<comment type="cofactor">
    <cofactor evidence="11">
        <name>Mg(2+)</name>
        <dbReference type="ChEBI" id="CHEBI:18420"/>
    </cofactor>
    <text evidence="11">Binds 2 magnesium ions per subunit. The magnesium ions interact primarily with the substrate.</text>
</comment>
<dbReference type="CDD" id="cd18079">
    <property type="entry name" value="S-AdoMet_synt"/>
    <property type="match status" value="1"/>
</dbReference>
<dbReference type="GO" id="GO:0006730">
    <property type="term" value="P:one-carbon metabolic process"/>
    <property type="evidence" value="ECO:0007669"/>
    <property type="project" value="UniProtKB-KW"/>
</dbReference>
<dbReference type="GO" id="GO:0006556">
    <property type="term" value="P:S-adenosylmethionine biosynthetic process"/>
    <property type="evidence" value="ECO:0007669"/>
    <property type="project" value="UniProtKB-UniPathway"/>
</dbReference>
<dbReference type="InterPro" id="IPR022631">
    <property type="entry name" value="ADOMET_SYNTHASE_CS"/>
</dbReference>
<feature type="domain" description="S-adenosylmethionine synthetase N-terminal" evidence="13">
    <location>
        <begin position="22"/>
        <end position="118"/>
    </location>
</feature>
<name>A0A6J1SI95_FRAOC</name>
<dbReference type="RefSeq" id="XP_026280950.1">
    <property type="nucleotide sequence ID" value="XM_026425165.2"/>
</dbReference>
<protein>
    <recommendedName>
        <fullName evidence="11">S-adenosylmethionine synthase</fullName>
        <ecNumber evidence="11">2.5.1.6</ecNumber>
    </recommendedName>
</protein>
<dbReference type="FunFam" id="3.30.300.10:FF:000004">
    <property type="entry name" value="S-adenosylmethionine synthase"/>
    <property type="match status" value="1"/>
</dbReference>
<evidence type="ECO:0000256" key="9">
    <source>
        <dbReference type="ARBA" id="ARBA00022958"/>
    </source>
</evidence>
<dbReference type="EC" id="2.5.1.6" evidence="11"/>
<keyword evidence="16" id="KW-1185">Reference proteome</keyword>
<comment type="similarity">
    <text evidence="2 12">Belongs to the AdoMet synthase family.</text>
</comment>
<keyword evidence="4 11" id="KW-0808">Transferase</keyword>
<evidence type="ECO:0000256" key="7">
    <source>
        <dbReference type="ARBA" id="ARBA00022840"/>
    </source>
</evidence>
<dbReference type="Pfam" id="PF02773">
    <property type="entry name" value="S-AdoMet_synt_C"/>
    <property type="match status" value="1"/>
</dbReference>
<dbReference type="PANTHER" id="PTHR11964">
    <property type="entry name" value="S-ADENOSYLMETHIONINE SYNTHETASE"/>
    <property type="match status" value="1"/>
</dbReference>
<evidence type="ECO:0000256" key="5">
    <source>
        <dbReference type="ARBA" id="ARBA00022723"/>
    </source>
</evidence>
<dbReference type="GO" id="GO:0005524">
    <property type="term" value="F:ATP binding"/>
    <property type="evidence" value="ECO:0007669"/>
    <property type="project" value="UniProtKB-KW"/>
</dbReference>
<dbReference type="InterPro" id="IPR022629">
    <property type="entry name" value="S-AdoMet_synt_central"/>
</dbReference>
<dbReference type="Gene3D" id="3.30.300.10">
    <property type="match status" value="3"/>
</dbReference>
<evidence type="ECO:0000256" key="4">
    <source>
        <dbReference type="ARBA" id="ARBA00022679"/>
    </source>
</evidence>
<dbReference type="Pfam" id="PF00438">
    <property type="entry name" value="S-AdoMet_synt_N"/>
    <property type="match status" value="1"/>
</dbReference>
<dbReference type="InterPro" id="IPR002133">
    <property type="entry name" value="S-AdoMet_synthetase"/>
</dbReference>
<evidence type="ECO:0000259" key="13">
    <source>
        <dbReference type="Pfam" id="PF00438"/>
    </source>
</evidence>
<dbReference type="PIRSF" id="PIRSF000497">
    <property type="entry name" value="MAT"/>
    <property type="match status" value="1"/>
</dbReference>
<evidence type="ECO:0000256" key="6">
    <source>
        <dbReference type="ARBA" id="ARBA00022741"/>
    </source>
</evidence>
<evidence type="ECO:0000313" key="17">
    <source>
        <dbReference type="RefSeq" id="XP_026280949.1"/>
    </source>
</evidence>
<evidence type="ECO:0000313" key="18">
    <source>
        <dbReference type="RefSeq" id="XP_026280950.1"/>
    </source>
</evidence>
<keyword evidence="9 11" id="KW-0630">Potassium</keyword>
<evidence type="ECO:0000313" key="16">
    <source>
        <dbReference type="Proteomes" id="UP000504606"/>
    </source>
</evidence>
<dbReference type="SUPFAM" id="SSF55973">
    <property type="entry name" value="S-adenosylmethionine synthetase"/>
    <property type="match status" value="3"/>
</dbReference>
<evidence type="ECO:0000259" key="15">
    <source>
        <dbReference type="Pfam" id="PF02773"/>
    </source>
</evidence>
<comment type="pathway">
    <text evidence="1 11">Amino-acid biosynthesis; S-adenosyl-L-methionine biosynthesis; S-adenosyl-L-methionine from L-methionine: step 1/1.</text>
</comment>
<dbReference type="AlphaFoldDB" id="A0A6J1SI95"/>
<dbReference type="InterPro" id="IPR022636">
    <property type="entry name" value="S-AdoMet_synthetase_sfam"/>
</dbReference>
<comment type="cofactor">
    <cofactor evidence="11">
        <name>K(+)</name>
        <dbReference type="ChEBI" id="CHEBI:29103"/>
    </cofactor>
    <text evidence="11">Binds 1 potassium ion per subunit. The potassium ion interacts primarily with the substrate.</text>
</comment>
<reference evidence="17 18" key="1">
    <citation type="submission" date="2025-04" db="UniProtKB">
        <authorList>
            <consortium name="RefSeq"/>
        </authorList>
    </citation>
    <scope>IDENTIFICATION</scope>
    <source>
        <tissue evidence="17 18">Whole organism</tissue>
    </source>
</reference>
<dbReference type="OrthoDB" id="5852090at2759"/>
<dbReference type="HAMAP" id="MF_00086">
    <property type="entry name" value="S_AdoMet_synth1"/>
    <property type="match status" value="1"/>
</dbReference>
<accession>A0A6J1SI95</accession>
<feature type="domain" description="S-adenosylmethionine synthetase central" evidence="14">
    <location>
        <begin position="133"/>
        <end position="254"/>
    </location>
</feature>
<dbReference type="FunFam" id="3.30.300.10:FF:000003">
    <property type="entry name" value="S-adenosylmethionine synthase"/>
    <property type="match status" value="1"/>
</dbReference>
<feature type="domain" description="S-adenosylmethionine synthetase C-terminal" evidence="15">
    <location>
        <begin position="257"/>
        <end position="393"/>
    </location>
</feature>
<comment type="function">
    <text evidence="11">Catalyzes the formation of S-adenosylmethionine from methionine and ATP.</text>
</comment>
<dbReference type="FunFam" id="3.30.300.10:FF:000001">
    <property type="entry name" value="S-adenosylmethionine synthase"/>
    <property type="match status" value="1"/>
</dbReference>
<dbReference type="UniPathway" id="UPA00315">
    <property type="reaction ID" value="UER00080"/>
</dbReference>
<keyword evidence="5 11" id="KW-0479">Metal-binding</keyword>
<sequence>MPHTNGRVGGHGDVEMQEHETFLFTSESVGEGHPDKMCDQISDAILDAHLKQDPNAKVACECVVKTGMVLLCGEINSSAVVDYQKVVRDTINHIGYDDSSKGFDYKTCSVMLALHQQSEQIAAGVHLNRREEDIGAGDQGLMFGYATDETEECMPLTVVLAHKLNQRLSDLRRGGDFWWARPDSKTQVTCEYSFEDGACIPKRVHTVVVSVQHSDKIELETLRVEVMEKVIKAVIPAKYLDVETVYHVNPCGLFVSGGPESDAGLTGRKIIVDTYGGWGAHGGGAFSGKDFTKVDRSAAYAARWVAKSLVKSGLCRRCLVQVSYAIGVAEPLSITIFDYGTSHKTTRELLEIVKKNFDLRPGKIVQDLDLRQPIYQQTSTYGHFGRDIFPWEKPKMLAA</sequence>
<evidence type="ECO:0000256" key="10">
    <source>
        <dbReference type="ARBA" id="ARBA00048344"/>
    </source>
</evidence>
<keyword evidence="3 11" id="KW-0554">One-carbon metabolism</keyword>
<dbReference type="GeneID" id="113208239"/>
<evidence type="ECO:0000256" key="8">
    <source>
        <dbReference type="ARBA" id="ARBA00022842"/>
    </source>
</evidence>
<gene>
    <name evidence="17 18" type="primary">LOC113208239</name>
</gene>
<proteinExistence type="inferred from homology"/>
<dbReference type="RefSeq" id="XP_026280949.1">
    <property type="nucleotide sequence ID" value="XM_026425164.2"/>
</dbReference>
<dbReference type="InterPro" id="IPR022630">
    <property type="entry name" value="S-AdoMet_synt_C"/>
</dbReference>
<evidence type="ECO:0000256" key="2">
    <source>
        <dbReference type="ARBA" id="ARBA00009685"/>
    </source>
</evidence>
<dbReference type="GO" id="GO:0046872">
    <property type="term" value="F:metal ion binding"/>
    <property type="evidence" value="ECO:0007669"/>
    <property type="project" value="UniProtKB-KW"/>
</dbReference>
<dbReference type="InterPro" id="IPR022628">
    <property type="entry name" value="S-AdoMet_synt_N"/>
</dbReference>
<dbReference type="GO" id="GO:0004478">
    <property type="term" value="F:methionine adenosyltransferase activity"/>
    <property type="evidence" value="ECO:0007669"/>
    <property type="project" value="UniProtKB-EC"/>
</dbReference>
<evidence type="ECO:0000256" key="12">
    <source>
        <dbReference type="RuleBase" id="RU004462"/>
    </source>
</evidence>
<keyword evidence="8 11" id="KW-0460">Magnesium</keyword>
<organism evidence="16 17">
    <name type="scientific">Frankliniella occidentalis</name>
    <name type="common">Western flower thrips</name>
    <name type="synonym">Euthrips occidentalis</name>
    <dbReference type="NCBI Taxonomy" id="133901"/>
    <lineage>
        <taxon>Eukaryota</taxon>
        <taxon>Metazoa</taxon>
        <taxon>Ecdysozoa</taxon>
        <taxon>Arthropoda</taxon>
        <taxon>Hexapoda</taxon>
        <taxon>Insecta</taxon>
        <taxon>Pterygota</taxon>
        <taxon>Neoptera</taxon>
        <taxon>Paraneoptera</taxon>
        <taxon>Thysanoptera</taxon>
        <taxon>Terebrantia</taxon>
        <taxon>Thripoidea</taxon>
        <taxon>Thripidae</taxon>
        <taxon>Frankliniella</taxon>
    </lineage>
</organism>
<evidence type="ECO:0000259" key="14">
    <source>
        <dbReference type="Pfam" id="PF02772"/>
    </source>
</evidence>
<dbReference type="KEGG" id="foc:113208239"/>
<evidence type="ECO:0000256" key="1">
    <source>
        <dbReference type="ARBA" id="ARBA00005224"/>
    </source>
</evidence>
<comment type="catalytic activity">
    <reaction evidence="10 11">
        <text>L-methionine + ATP + H2O = S-adenosyl-L-methionine + phosphate + diphosphate</text>
        <dbReference type="Rhea" id="RHEA:21080"/>
        <dbReference type="ChEBI" id="CHEBI:15377"/>
        <dbReference type="ChEBI" id="CHEBI:30616"/>
        <dbReference type="ChEBI" id="CHEBI:33019"/>
        <dbReference type="ChEBI" id="CHEBI:43474"/>
        <dbReference type="ChEBI" id="CHEBI:57844"/>
        <dbReference type="ChEBI" id="CHEBI:59789"/>
        <dbReference type="EC" id="2.5.1.6"/>
    </reaction>
</comment>
<dbReference type="Proteomes" id="UP000504606">
    <property type="component" value="Unplaced"/>
</dbReference>
<dbReference type="PROSITE" id="PS00376">
    <property type="entry name" value="ADOMET_SYNTHASE_1"/>
    <property type="match status" value="1"/>
</dbReference>
<evidence type="ECO:0000256" key="11">
    <source>
        <dbReference type="RuleBase" id="RU000541"/>
    </source>
</evidence>
<dbReference type="Pfam" id="PF02772">
    <property type="entry name" value="S-AdoMet_synt_M"/>
    <property type="match status" value="1"/>
</dbReference>
<dbReference type="NCBIfam" id="TIGR01034">
    <property type="entry name" value="metK"/>
    <property type="match status" value="1"/>
</dbReference>
<evidence type="ECO:0000256" key="3">
    <source>
        <dbReference type="ARBA" id="ARBA00022563"/>
    </source>
</evidence>
<keyword evidence="7 11" id="KW-0067">ATP-binding</keyword>
<keyword evidence="6 11" id="KW-0547">Nucleotide-binding</keyword>